<evidence type="ECO:0000256" key="1">
    <source>
        <dbReference type="PROSITE-ProRule" id="PRU01122"/>
    </source>
</evidence>
<dbReference type="InterPro" id="IPR027065">
    <property type="entry name" value="Lon_Prtase"/>
</dbReference>
<evidence type="ECO:0000313" key="4">
    <source>
        <dbReference type="EMBL" id="OPG16166.1"/>
    </source>
</evidence>
<dbReference type="PROSITE" id="PS51786">
    <property type="entry name" value="LON_PROTEOLYTIC"/>
    <property type="match status" value="1"/>
</dbReference>
<comment type="caution">
    <text evidence="4">The sequence shown here is derived from an EMBL/GenBank/DDBJ whole genome shotgun (WGS) entry which is preliminary data.</text>
</comment>
<keyword evidence="2" id="KW-0472">Membrane</keyword>
<dbReference type="SUPFAM" id="SSF54211">
    <property type="entry name" value="Ribosomal protein S5 domain 2-like"/>
    <property type="match status" value="1"/>
</dbReference>
<gene>
    <name evidence="4" type="ORF">B2M26_07570</name>
</gene>
<dbReference type="Gene3D" id="2.30.42.10">
    <property type="match status" value="1"/>
</dbReference>
<keyword evidence="1" id="KW-0378">Hydrolase</keyword>
<dbReference type="InterPro" id="IPR008269">
    <property type="entry name" value="Lon_proteolytic"/>
</dbReference>
<dbReference type="AlphaFoldDB" id="A0A1V4ET94"/>
<name>A0A1V4ET94_9BACL</name>
<feature type="active site" evidence="1">
    <location>
        <position position="273"/>
    </location>
</feature>
<sequence>MLKKRRAVARDERSARTKDKRLCLMDDVFDKTKRSRRRVKIFQFSLLALLVLAVVALYIPLPYYVFSPGLAEAVAPIVRVQGGHRDERGKFMLTSVYVTYADNIYDFIGALMIPHHQVLSVKQVSGGLPNSLYNQIEEYMMSQAKIDAEVAAFRYLHKPYRLANQGVTVIALDEKENPASPLLPGDVLLSVNRVRIRTVVGLLDVLARLRPGVSISVDVLRSGKVRHLQMHTVSLSEGAAKPHTGLGIYPAQETNLITANPVSIKTGQLDGPSAGLMFSLEIINQLAPTDLTRGYKIAGTGTINSNGVVGQIGGVTHKVIAAVNAGASYMFVPADRAPGDTNEAHALAEVKKDHLNITIVPVSTLAQAVSFLEKLPPKKATS</sequence>
<dbReference type="Pfam" id="PF05362">
    <property type="entry name" value="Lon_C"/>
    <property type="match status" value="1"/>
</dbReference>
<feature type="domain" description="Lon proteolytic" evidence="3">
    <location>
        <begin position="270"/>
        <end position="375"/>
    </location>
</feature>
<feature type="transmembrane region" description="Helical" evidence="2">
    <location>
        <begin position="41"/>
        <end position="61"/>
    </location>
</feature>
<dbReference type="SUPFAM" id="SSF50156">
    <property type="entry name" value="PDZ domain-like"/>
    <property type="match status" value="1"/>
</dbReference>
<reference evidence="4 5" key="1">
    <citation type="submission" date="2017-02" db="EMBL/GenBank/DDBJ databases">
        <title>Draft genome of Acidibacillus ferrooxidans Huett2.</title>
        <authorList>
            <person name="Schopf S."/>
        </authorList>
    </citation>
    <scope>NUCLEOTIDE SEQUENCE [LARGE SCALE GENOMIC DNA]</scope>
    <source>
        <strain evidence="4 5">Huett2</strain>
    </source>
</reference>
<dbReference type="GO" id="GO:0004176">
    <property type="term" value="F:ATP-dependent peptidase activity"/>
    <property type="evidence" value="ECO:0007669"/>
    <property type="project" value="UniProtKB-UniRule"/>
</dbReference>
<keyword evidence="1" id="KW-0720">Serine protease</keyword>
<feature type="active site" evidence="1">
    <location>
        <position position="318"/>
    </location>
</feature>
<comment type="similarity">
    <text evidence="1">Belongs to the peptidase S16 family.</text>
</comment>
<dbReference type="Gene3D" id="3.30.230.10">
    <property type="match status" value="1"/>
</dbReference>
<evidence type="ECO:0000259" key="3">
    <source>
        <dbReference type="PROSITE" id="PS51786"/>
    </source>
</evidence>
<dbReference type="EC" id="3.4.21.53" evidence="1"/>
<dbReference type="GO" id="GO:0030163">
    <property type="term" value="P:protein catabolic process"/>
    <property type="evidence" value="ECO:0007669"/>
    <property type="project" value="InterPro"/>
</dbReference>
<organism evidence="4 5">
    <name type="scientific">Ferroacidibacillus organovorans</name>
    <dbReference type="NCBI Taxonomy" id="1765683"/>
    <lineage>
        <taxon>Bacteria</taxon>
        <taxon>Bacillati</taxon>
        <taxon>Bacillota</taxon>
        <taxon>Bacilli</taxon>
        <taxon>Bacillales</taxon>
        <taxon>Alicyclobacillaceae</taxon>
        <taxon>Ferroacidibacillus</taxon>
    </lineage>
</organism>
<dbReference type="Proteomes" id="UP000190229">
    <property type="component" value="Unassembled WGS sequence"/>
</dbReference>
<keyword evidence="1" id="KW-0645">Protease</keyword>
<keyword evidence="2" id="KW-1133">Transmembrane helix</keyword>
<accession>A0A1V4ET94</accession>
<dbReference type="InterPro" id="IPR020568">
    <property type="entry name" value="Ribosomal_Su5_D2-typ_SF"/>
</dbReference>
<dbReference type="GO" id="GO:0004252">
    <property type="term" value="F:serine-type endopeptidase activity"/>
    <property type="evidence" value="ECO:0007669"/>
    <property type="project" value="UniProtKB-UniRule"/>
</dbReference>
<proteinExistence type="inferred from homology"/>
<dbReference type="GO" id="GO:0005524">
    <property type="term" value="F:ATP binding"/>
    <property type="evidence" value="ECO:0007669"/>
    <property type="project" value="InterPro"/>
</dbReference>
<dbReference type="EMBL" id="MWPS01000021">
    <property type="protein sequence ID" value="OPG16166.1"/>
    <property type="molecule type" value="Genomic_DNA"/>
</dbReference>
<evidence type="ECO:0000256" key="2">
    <source>
        <dbReference type="SAM" id="Phobius"/>
    </source>
</evidence>
<dbReference type="GO" id="GO:0006508">
    <property type="term" value="P:proteolysis"/>
    <property type="evidence" value="ECO:0007669"/>
    <property type="project" value="UniProtKB-KW"/>
</dbReference>
<comment type="catalytic activity">
    <reaction evidence="1">
        <text>Hydrolysis of proteins in presence of ATP.</text>
        <dbReference type="EC" id="3.4.21.53"/>
    </reaction>
</comment>
<keyword evidence="5" id="KW-1185">Reference proteome</keyword>
<dbReference type="PANTHER" id="PTHR10046">
    <property type="entry name" value="ATP DEPENDENT LON PROTEASE FAMILY MEMBER"/>
    <property type="match status" value="1"/>
</dbReference>
<dbReference type="InterPro" id="IPR014721">
    <property type="entry name" value="Ribsml_uS5_D2-typ_fold_subgr"/>
</dbReference>
<dbReference type="InterPro" id="IPR036034">
    <property type="entry name" value="PDZ_sf"/>
</dbReference>
<evidence type="ECO:0000313" key="5">
    <source>
        <dbReference type="Proteomes" id="UP000190229"/>
    </source>
</evidence>
<protein>
    <recommendedName>
        <fullName evidence="1">endopeptidase La</fullName>
        <ecNumber evidence="1">3.4.21.53</ecNumber>
    </recommendedName>
</protein>
<keyword evidence="2" id="KW-0812">Transmembrane</keyword>